<dbReference type="EMBL" id="JAYMYQ010000023">
    <property type="protein sequence ID" value="KAK7299009.1"/>
    <property type="molecule type" value="Genomic_DNA"/>
</dbReference>
<comment type="caution">
    <text evidence="3">The sequence shown here is derived from an EMBL/GenBank/DDBJ whole genome shotgun (WGS) entry which is preliminary data.</text>
</comment>
<feature type="region of interest" description="Disordered" evidence="1">
    <location>
        <begin position="44"/>
        <end position="85"/>
    </location>
</feature>
<sequence>MRKSPLRPRPKGNVNYLNKKTGVYLRIRSFLISDYVKYPRAYVGRESRQSEPEQGSFSRRIDASPLASDKEDSVSSHKKVSRGSHKLKTWASLLKAILTPSRATDSLENEEGFEGLSPLRIWLADRP</sequence>
<evidence type="ECO:0000256" key="1">
    <source>
        <dbReference type="SAM" id="MobiDB-lite"/>
    </source>
</evidence>
<proteinExistence type="predicted"/>
<protein>
    <submittedName>
        <fullName evidence="3">Uncharacterized protein</fullName>
    </submittedName>
</protein>
<gene>
    <name evidence="2" type="ORF">VNO77_46219</name>
    <name evidence="3" type="ORF">VNO77_46334</name>
</gene>
<organism evidence="3 4">
    <name type="scientific">Canavalia gladiata</name>
    <name type="common">Sword bean</name>
    <name type="synonym">Dolichos gladiatus</name>
    <dbReference type="NCBI Taxonomy" id="3824"/>
    <lineage>
        <taxon>Eukaryota</taxon>
        <taxon>Viridiplantae</taxon>
        <taxon>Streptophyta</taxon>
        <taxon>Embryophyta</taxon>
        <taxon>Tracheophyta</taxon>
        <taxon>Spermatophyta</taxon>
        <taxon>Magnoliopsida</taxon>
        <taxon>eudicotyledons</taxon>
        <taxon>Gunneridae</taxon>
        <taxon>Pentapetalae</taxon>
        <taxon>rosids</taxon>
        <taxon>fabids</taxon>
        <taxon>Fabales</taxon>
        <taxon>Fabaceae</taxon>
        <taxon>Papilionoideae</taxon>
        <taxon>50 kb inversion clade</taxon>
        <taxon>NPAAA clade</taxon>
        <taxon>indigoferoid/millettioid clade</taxon>
        <taxon>Phaseoleae</taxon>
        <taxon>Canavalia</taxon>
    </lineage>
</organism>
<name>A0AAN9JIU7_CANGL</name>
<accession>A0AAN9JIU7</accession>
<dbReference type="Proteomes" id="UP001367508">
    <property type="component" value="Unassembled WGS sequence"/>
</dbReference>
<evidence type="ECO:0000313" key="2">
    <source>
        <dbReference type="EMBL" id="KAK7298899.1"/>
    </source>
</evidence>
<dbReference type="EMBL" id="JAYMYQ010000023">
    <property type="protein sequence ID" value="KAK7298899.1"/>
    <property type="molecule type" value="Genomic_DNA"/>
</dbReference>
<evidence type="ECO:0000313" key="4">
    <source>
        <dbReference type="Proteomes" id="UP001367508"/>
    </source>
</evidence>
<reference evidence="3 4" key="1">
    <citation type="submission" date="2024-01" db="EMBL/GenBank/DDBJ databases">
        <title>The genomes of 5 underutilized Papilionoideae crops provide insights into root nodulation and disease resistanc.</title>
        <authorList>
            <person name="Jiang F."/>
        </authorList>
    </citation>
    <scope>NUCLEOTIDE SEQUENCE [LARGE SCALE GENOMIC DNA]</scope>
    <source>
        <strain evidence="3">LVBAO_FW01</strain>
        <tissue evidence="3">Leaves</tissue>
    </source>
</reference>
<evidence type="ECO:0000313" key="3">
    <source>
        <dbReference type="EMBL" id="KAK7299009.1"/>
    </source>
</evidence>
<keyword evidence="4" id="KW-1185">Reference proteome</keyword>
<dbReference type="AlphaFoldDB" id="A0AAN9JIU7"/>
<feature type="compositionally biased region" description="Basic residues" evidence="1">
    <location>
        <begin position="76"/>
        <end position="85"/>
    </location>
</feature>